<dbReference type="OrthoDB" id="2441642at2759"/>
<feature type="region of interest" description="Disordered" evidence="1">
    <location>
        <begin position="362"/>
        <end position="455"/>
    </location>
</feature>
<comment type="caution">
    <text evidence="2">The sequence shown here is derived from an EMBL/GenBank/DDBJ whole genome shotgun (WGS) entry which is preliminary data.</text>
</comment>
<protein>
    <submittedName>
        <fullName evidence="2">Transcriptional repressor OPI1</fullName>
    </submittedName>
</protein>
<dbReference type="InParanoid" id="A0A369J3K0"/>
<accession>A0A369J3K0</accession>
<dbReference type="EMBL" id="LUEZ02000137">
    <property type="protein sequence ID" value="RDB15952.1"/>
    <property type="molecule type" value="Genomic_DNA"/>
</dbReference>
<evidence type="ECO:0000256" key="1">
    <source>
        <dbReference type="SAM" id="MobiDB-lite"/>
    </source>
</evidence>
<evidence type="ECO:0000313" key="2">
    <source>
        <dbReference type="EMBL" id="RDB15952.1"/>
    </source>
</evidence>
<dbReference type="Proteomes" id="UP000076154">
    <property type="component" value="Unassembled WGS sequence"/>
</dbReference>
<dbReference type="GO" id="GO:0005783">
    <property type="term" value="C:endoplasmic reticulum"/>
    <property type="evidence" value="ECO:0007669"/>
    <property type="project" value="TreeGrafter"/>
</dbReference>
<feature type="region of interest" description="Disordered" evidence="1">
    <location>
        <begin position="623"/>
        <end position="692"/>
    </location>
</feature>
<organism evidence="2 3">
    <name type="scientific">Hypsizygus marmoreus</name>
    <name type="common">White beech mushroom</name>
    <name type="synonym">Agaricus marmoreus</name>
    <dbReference type="NCBI Taxonomy" id="39966"/>
    <lineage>
        <taxon>Eukaryota</taxon>
        <taxon>Fungi</taxon>
        <taxon>Dikarya</taxon>
        <taxon>Basidiomycota</taxon>
        <taxon>Agaricomycotina</taxon>
        <taxon>Agaricomycetes</taxon>
        <taxon>Agaricomycetidae</taxon>
        <taxon>Agaricales</taxon>
        <taxon>Tricholomatineae</taxon>
        <taxon>Lyophyllaceae</taxon>
        <taxon>Hypsizygus</taxon>
    </lineage>
</organism>
<evidence type="ECO:0000313" key="3">
    <source>
        <dbReference type="Proteomes" id="UP000076154"/>
    </source>
</evidence>
<dbReference type="GO" id="GO:0006357">
    <property type="term" value="P:regulation of transcription by RNA polymerase II"/>
    <property type="evidence" value="ECO:0007669"/>
    <property type="project" value="TreeGrafter"/>
</dbReference>
<name>A0A369J3K0_HYPMA</name>
<dbReference type="InterPro" id="IPR013927">
    <property type="entry name" value="TF_Opi1_Ccg-8"/>
</dbReference>
<feature type="region of interest" description="Disordered" evidence="1">
    <location>
        <begin position="503"/>
        <end position="525"/>
    </location>
</feature>
<feature type="region of interest" description="Disordered" evidence="1">
    <location>
        <begin position="117"/>
        <end position="168"/>
    </location>
</feature>
<dbReference type="PANTHER" id="PTHR38406">
    <property type="entry name" value="TRANSCRIPTIONAL REPRESSOR OPI1"/>
    <property type="match status" value="1"/>
</dbReference>
<feature type="compositionally biased region" description="Basic and acidic residues" evidence="1">
    <location>
        <begin position="375"/>
        <end position="397"/>
    </location>
</feature>
<dbReference type="Pfam" id="PF08618">
    <property type="entry name" value="Opi1"/>
    <property type="match status" value="1"/>
</dbReference>
<gene>
    <name evidence="2" type="primary">OPI1</name>
    <name evidence="2" type="ORF">Hypma_003551</name>
</gene>
<feature type="compositionally biased region" description="Basic and acidic residues" evidence="1">
    <location>
        <begin position="680"/>
        <end position="692"/>
    </location>
</feature>
<dbReference type="AlphaFoldDB" id="A0A369J3K0"/>
<reference evidence="2" key="1">
    <citation type="submission" date="2018-04" db="EMBL/GenBank/DDBJ databases">
        <title>Whole genome sequencing of Hypsizygus marmoreus.</title>
        <authorList>
            <person name="Choi I.-G."/>
            <person name="Min B."/>
            <person name="Kim J.-G."/>
            <person name="Kim S."/>
            <person name="Oh Y.-L."/>
            <person name="Kong W.-S."/>
            <person name="Park H."/>
            <person name="Jeong J."/>
            <person name="Song E.-S."/>
        </authorList>
    </citation>
    <scope>NUCLEOTIDE SEQUENCE [LARGE SCALE GENOMIC DNA]</scope>
    <source>
        <strain evidence="2">51987-8</strain>
    </source>
</reference>
<dbReference type="GO" id="GO:0003714">
    <property type="term" value="F:transcription corepressor activity"/>
    <property type="evidence" value="ECO:0007669"/>
    <property type="project" value="InterPro"/>
</dbReference>
<keyword evidence="3" id="KW-1185">Reference proteome</keyword>
<dbReference type="STRING" id="39966.A0A369J3K0"/>
<feature type="compositionally biased region" description="Polar residues" evidence="1">
    <location>
        <begin position="512"/>
        <end position="524"/>
    </location>
</feature>
<dbReference type="GO" id="GO:0005634">
    <property type="term" value="C:nucleus"/>
    <property type="evidence" value="ECO:0007669"/>
    <property type="project" value="TreeGrafter"/>
</dbReference>
<dbReference type="GO" id="GO:0030968">
    <property type="term" value="P:endoplasmic reticulum unfolded protein response"/>
    <property type="evidence" value="ECO:0007669"/>
    <property type="project" value="TreeGrafter"/>
</dbReference>
<proteinExistence type="predicted"/>
<sequence length="692" mass="73861">MDNVVPDLQDQDESVRIAVRALGDMRNSAQAARADLVASTSDTNSPFVSRVSHLPIVNSALRVYEHGKASSRVVKYGAEMVESSVKTISRPVIDRLPVNVNQLDEFACRQLDRLDRYRRPSSDDSTNIISPPTSPVPSSSTQRAPTSPSSTSSSGTHDLDRPKVRLKSKTLDGSVEDIIADSEGGDDLGLGKGWRSKGKGAVPSWLQANSPFVGPPPPPPDLTSTTPTQPQSEERQVARRSRWQAVLLEAGGLSAALSEESMRRLKYCLQWLQYATAHIDAQILILRDFTASLQPLSSNSQTRNGHPPISQAHLRTLTTVRRDIVHTIRQVVDVVSRYAGGALPEPARGRVRGFILQLPQRWARKAGPTPGSSSTHEDGERERDREREHEREMERETVAAAAAGGRPVRRGHRRAAGRERGAGGGAGSATSSRATSPVMRHARHHEDSGESVSAGTATAAAQRILTLATESLDMMRGVTGVVKDSLDRADAWVGRFRTVGIQRGATRESGDETSPSTPHGNQNPEGLEQELEFAHVTMHRRVETSGSQFDDDGMHSPYSGASSYSSYAGGSSFPSTPGAGTYTPAYAYAAGQYAAASGMYAGSAPSPDAVHLGLGSMTLSSSTFSTPRSMAGALPDEGEDGEDSMLGQETLGPGKSRPGGVEEVKIVGMDVELGESGEQEDGKGSGKMDVDA</sequence>
<feature type="region of interest" description="Disordered" evidence="1">
    <location>
        <begin position="205"/>
        <end position="238"/>
    </location>
</feature>
<feature type="compositionally biased region" description="Low complexity" evidence="1">
    <location>
        <begin position="125"/>
        <end position="154"/>
    </location>
</feature>
<dbReference type="GO" id="GO:0008654">
    <property type="term" value="P:phospholipid biosynthetic process"/>
    <property type="evidence" value="ECO:0007669"/>
    <property type="project" value="TreeGrafter"/>
</dbReference>
<dbReference type="PANTHER" id="PTHR38406:SF1">
    <property type="entry name" value="TRANSCRIPTIONAL REPRESSOR OPI1"/>
    <property type="match status" value="1"/>
</dbReference>